<comment type="caution">
    <text evidence="1">The sequence shown here is derived from an EMBL/GenBank/DDBJ whole genome shotgun (WGS) entry which is preliminary data.</text>
</comment>
<protein>
    <submittedName>
        <fullName evidence="1">Uncharacterized protein</fullName>
    </submittedName>
</protein>
<dbReference type="InterPro" id="IPR043091">
    <property type="entry name" value="Restr_endonucII_AvaI/BsoBI_hel"/>
</dbReference>
<dbReference type="GO" id="GO:0009307">
    <property type="term" value="P:DNA restriction-modification system"/>
    <property type="evidence" value="ECO:0007669"/>
    <property type="project" value="InterPro"/>
</dbReference>
<keyword evidence="2" id="KW-1185">Reference proteome</keyword>
<dbReference type="GO" id="GO:0003677">
    <property type="term" value="F:DNA binding"/>
    <property type="evidence" value="ECO:0007669"/>
    <property type="project" value="InterPro"/>
</dbReference>
<gene>
    <name evidence="1" type="ORF">ATZ36_07955</name>
</gene>
<dbReference type="InterPro" id="IPR015277">
    <property type="entry name" value="Restrct_endonuc_II_AvaI/BsoBI"/>
</dbReference>
<name>A0A1E5IGY8_ENDTX</name>
<dbReference type="Proteomes" id="UP000095237">
    <property type="component" value="Unassembled WGS sequence"/>
</dbReference>
<organism evidence="1 2">
    <name type="scientific">Endomicrobium trichonymphae</name>
    <dbReference type="NCBI Taxonomy" id="1408204"/>
    <lineage>
        <taxon>Bacteria</taxon>
        <taxon>Pseudomonadati</taxon>
        <taxon>Elusimicrobiota</taxon>
        <taxon>Endomicrobiia</taxon>
        <taxon>Endomicrobiales</taxon>
        <taxon>Endomicrobiaceae</taxon>
        <taxon>Candidatus Endomicrobiellum</taxon>
    </lineage>
</organism>
<sequence length="104" mass="11723">MNIKIPEGLVTSREQTRTGFILFALEKNRRSPPVIESTKSFKILLLNAKAAKSLLKISEIRNALLTVSGLSDKALNYFKDKAVLSLIKKFLEPCRQVFCRRSGL</sequence>
<dbReference type="InterPro" id="IPR011335">
    <property type="entry name" value="Restrct_endonuc-II-like"/>
</dbReference>
<proteinExistence type="predicted"/>
<dbReference type="EMBL" id="LNVX01000591">
    <property type="protein sequence ID" value="OEG69701.1"/>
    <property type="molecule type" value="Genomic_DNA"/>
</dbReference>
<accession>A0A1E5IGY8</accession>
<dbReference type="SUPFAM" id="SSF52980">
    <property type="entry name" value="Restriction endonuclease-like"/>
    <property type="match status" value="1"/>
</dbReference>
<dbReference type="Pfam" id="PF09194">
    <property type="entry name" value="Endonuc-BsobI"/>
    <property type="match status" value="1"/>
</dbReference>
<evidence type="ECO:0000313" key="2">
    <source>
        <dbReference type="Proteomes" id="UP000095237"/>
    </source>
</evidence>
<dbReference type="GO" id="GO:0009036">
    <property type="term" value="F:type II site-specific deoxyribonuclease activity"/>
    <property type="evidence" value="ECO:0007669"/>
    <property type="project" value="InterPro"/>
</dbReference>
<dbReference type="Gene3D" id="1.10.238.90">
    <property type="entry name" value="Restriction endonuclease BsobI, helical domain"/>
    <property type="match status" value="1"/>
</dbReference>
<dbReference type="AlphaFoldDB" id="A0A1E5IGY8"/>
<reference evidence="1 2" key="1">
    <citation type="submission" date="2015-11" db="EMBL/GenBank/DDBJ databases">
        <title>Evidence for parallel genomic evolution in an endosymbiosis of termite gut flagellates.</title>
        <authorList>
            <person name="Zheng H."/>
        </authorList>
    </citation>
    <scope>NUCLEOTIDE SEQUENCE [LARGE SCALE GENOMIC DNA]</scope>
    <source>
        <strain evidence="1 2">CET450</strain>
    </source>
</reference>
<evidence type="ECO:0000313" key="1">
    <source>
        <dbReference type="EMBL" id="OEG69701.1"/>
    </source>
</evidence>